<sequence>MFGSPAVILSTAGGGAGVAMQAVNMVGKTATAIDGRYSARGYVGGAAIGGREWSQSSANKEGGKRGEPRYQLYVLVPPGTGRTAAGLPGVRVLGDGFQLLVSAGQHGSPVAHWVRPPRETPPPLIRLDRLNHHLRALVRDPQKAATS</sequence>
<evidence type="ECO:0000313" key="2">
    <source>
        <dbReference type="Proteomes" id="UP001501265"/>
    </source>
</evidence>
<keyword evidence="2" id="KW-1185">Reference proteome</keyword>
<dbReference type="Proteomes" id="UP001501265">
    <property type="component" value="Unassembled WGS sequence"/>
</dbReference>
<name>A0ABP9BAU0_9ACTN</name>
<dbReference type="EMBL" id="BAABIG010000017">
    <property type="protein sequence ID" value="GAA4791586.1"/>
    <property type="molecule type" value="Genomic_DNA"/>
</dbReference>
<protein>
    <submittedName>
        <fullName evidence="1">Uncharacterized protein</fullName>
    </submittedName>
</protein>
<reference evidence="2" key="1">
    <citation type="journal article" date="2019" name="Int. J. Syst. Evol. Microbiol.">
        <title>The Global Catalogue of Microorganisms (GCM) 10K type strain sequencing project: providing services to taxonomists for standard genome sequencing and annotation.</title>
        <authorList>
            <consortium name="The Broad Institute Genomics Platform"/>
            <consortium name="The Broad Institute Genome Sequencing Center for Infectious Disease"/>
            <person name="Wu L."/>
            <person name="Ma J."/>
        </authorList>
    </citation>
    <scope>NUCLEOTIDE SEQUENCE [LARGE SCALE GENOMIC DNA]</scope>
    <source>
        <strain evidence="2">JCM 18081</strain>
    </source>
</reference>
<accession>A0ABP9BAU0</accession>
<organism evidence="1 2">
    <name type="scientific">Streptomyces ziwulingensis</name>
    <dbReference type="NCBI Taxonomy" id="1045501"/>
    <lineage>
        <taxon>Bacteria</taxon>
        <taxon>Bacillati</taxon>
        <taxon>Actinomycetota</taxon>
        <taxon>Actinomycetes</taxon>
        <taxon>Kitasatosporales</taxon>
        <taxon>Streptomycetaceae</taxon>
        <taxon>Streptomyces</taxon>
    </lineage>
</organism>
<evidence type="ECO:0000313" key="1">
    <source>
        <dbReference type="EMBL" id="GAA4791586.1"/>
    </source>
</evidence>
<comment type="caution">
    <text evidence="1">The sequence shown here is derived from an EMBL/GenBank/DDBJ whole genome shotgun (WGS) entry which is preliminary data.</text>
</comment>
<proteinExistence type="predicted"/>
<gene>
    <name evidence="1" type="ORF">GCM10023220_16370</name>
</gene>